<keyword evidence="1" id="KW-1133">Transmembrane helix</keyword>
<dbReference type="KEGG" id="sus:Acid_5657"/>
<evidence type="ECO:0000256" key="1">
    <source>
        <dbReference type="SAM" id="Phobius"/>
    </source>
</evidence>
<accession>Q01UR6</accession>
<dbReference type="InterPro" id="IPR009325">
    <property type="entry name" value="DUF983"/>
</dbReference>
<evidence type="ECO:0008006" key="3">
    <source>
        <dbReference type="Google" id="ProtNLM"/>
    </source>
</evidence>
<dbReference type="Pfam" id="PF06170">
    <property type="entry name" value="DUF983"/>
    <property type="match status" value="1"/>
</dbReference>
<dbReference type="EMBL" id="CP000473">
    <property type="protein sequence ID" value="ABJ86604.1"/>
    <property type="molecule type" value="Genomic_DNA"/>
</dbReference>
<name>Q01UR6_SOLUE</name>
<feature type="transmembrane region" description="Helical" evidence="1">
    <location>
        <begin position="80"/>
        <end position="100"/>
    </location>
</feature>
<organism evidence="2">
    <name type="scientific">Solibacter usitatus (strain Ellin6076)</name>
    <dbReference type="NCBI Taxonomy" id="234267"/>
    <lineage>
        <taxon>Bacteria</taxon>
        <taxon>Pseudomonadati</taxon>
        <taxon>Acidobacteriota</taxon>
        <taxon>Terriglobia</taxon>
        <taxon>Bryobacterales</taxon>
        <taxon>Solibacteraceae</taxon>
        <taxon>Candidatus Solibacter</taxon>
    </lineage>
</organism>
<feature type="transmembrane region" description="Helical" evidence="1">
    <location>
        <begin position="53"/>
        <end position="74"/>
    </location>
</feature>
<keyword evidence="1" id="KW-0472">Membrane</keyword>
<dbReference type="InParanoid" id="Q01UR6"/>
<reference evidence="2" key="1">
    <citation type="submission" date="2006-10" db="EMBL/GenBank/DDBJ databases">
        <title>Complete sequence of Solibacter usitatus Ellin6076.</title>
        <authorList>
            <consortium name="US DOE Joint Genome Institute"/>
            <person name="Copeland A."/>
            <person name="Lucas S."/>
            <person name="Lapidus A."/>
            <person name="Barry K."/>
            <person name="Detter J.C."/>
            <person name="Glavina del Rio T."/>
            <person name="Hammon N."/>
            <person name="Israni S."/>
            <person name="Dalin E."/>
            <person name="Tice H."/>
            <person name="Pitluck S."/>
            <person name="Thompson L.S."/>
            <person name="Brettin T."/>
            <person name="Bruce D."/>
            <person name="Han C."/>
            <person name="Tapia R."/>
            <person name="Gilna P."/>
            <person name="Schmutz J."/>
            <person name="Larimer F."/>
            <person name="Land M."/>
            <person name="Hauser L."/>
            <person name="Kyrpides N."/>
            <person name="Mikhailova N."/>
            <person name="Janssen P.H."/>
            <person name="Kuske C.R."/>
            <person name="Richardson P."/>
        </authorList>
    </citation>
    <scope>NUCLEOTIDE SEQUENCE</scope>
    <source>
        <strain evidence="2">Ellin6076</strain>
    </source>
</reference>
<dbReference type="eggNOG" id="COG5349">
    <property type="taxonomic scope" value="Bacteria"/>
</dbReference>
<protein>
    <recommendedName>
        <fullName evidence="3">DUF983 domain-containing protein</fullName>
    </recommendedName>
</protein>
<dbReference type="OrthoDB" id="9799456at2"/>
<dbReference type="AlphaFoldDB" id="Q01UR6"/>
<dbReference type="STRING" id="234267.Acid_5657"/>
<sequence length="114" mass="13566">MIHAIIRELCPRCRQGRIFRGPLWRTYLATNERCPECNLKFEREQGYFLGAMYFSYLLSIPPVLVLVLLLWWLTAWRFDVVLVAAFVAYLPLVPIVTRFARVVWLHVDRHFDPD</sequence>
<evidence type="ECO:0000313" key="2">
    <source>
        <dbReference type="EMBL" id="ABJ86604.1"/>
    </source>
</evidence>
<proteinExistence type="predicted"/>
<dbReference type="HOGENOM" id="CLU_133146_0_1_0"/>
<gene>
    <name evidence="2" type="ordered locus">Acid_5657</name>
</gene>
<keyword evidence="1" id="KW-0812">Transmembrane</keyword>